<proteinExistence type="predicted"/>
<dbReference type="InterPro" id="IPR011701">
    <property type="entry name" value="MFS"/>
</dbReference>
<evidence type="ECO:0000256" key="4">
    <source>
        <dbReference type="ARBA" id="ARBA00022847"/>
    </source>
</evidence>
<feature type="transmembrane region" description="Helical" evidence="7">
    <location>
        <begin position="403"/>
        <end position="426"/>
    </location>
</feature>
<evidence type="ECO:0000313" key="9">
    <source>
        <dbReference type="EMBL" id="KAJ9584073.1"/>
    </source>
</evidence>
<feature type="domain" description="Major facilitator superfamily (MFS) profile" evidence="8">
    <location>
        <begin position="497"/>
        <end position="840"/>
    </location>
</feature>
<keyword evidence="5 7" id="KW-1133">Transmembrane helix</keyword>
<evidence type="ECO:0000313" key="10">
    <source>
        <dbReference type="Proteomes" id="UP001233999"/>
    </source>
</evidence>
<gene>
    <name evidence="9" type="ORF">L9F63_021590</name>
</gene>
<dbReference type="Proteomes" id="UP001233999">
    <property type="component" value="Unassembled WGS sequence"/>
</dbReference>
<feature type="transmembrane region" description="Helical" evidence="7">
    <location>
        <begin position="583"/>
        <end position="603"/>
    </location>
</feature>
<dbReference type="Pfam" id="PF07690">
    <property type="entry name" value="MFS_1"/>
    <property type="match status" value="2"/>
</dbReference>
<keyword evidence="2" id="KW-0813">Transport</keyword>
<feature type="transmembrane region" description="Helical" evidence="7">
    <location>
        <begin position="372"/>
        <end position="391"/>
    </location>
</feature>
<keyword evidence="10" id="KW-1185">Reference proteome</keyword>
<dbReference type="InterPro" id="IPR050382">
    <property type="entry name" value="MFS_Na/Anion_cotransporter"/>
</dbReference>
<feature type="transmembrane region" description="Helical" evidence="7">
    <location>
        <begin position="181"/>
        <end position="202"/>
    </location>
</feature>
<feature type="transmembrane region" description="Helical" evidence="7">
    <location>
        <begin position="648"/>
        <end position="669"/>
    </location>
</feature>
<feature type="transmembrane region" description="Helical" evidence="7">
    <location>
        <begin position="480"/>
        <end position="499"/>
    </location>
</feature>
<evidence type="ECO:0000256" key="7">
    <source>
        <dbReference type="SAM" id="Phobius"/>
    </source>
</evidence>
<dbReference type="GO" id="GO:0006820">
    <property type="term" value="P:monoatomic anion transport"/>
    <property type="evidence" value="ECO:0007669"/>
    <property type="project" value="TreeGrafter"/>
</dbReference>
<dbReference type="InterPro" id="IPR020846">
    <property type="entry name" value="MFS_dom"/>
</dbReference>
<keyword evidence="6 7" id="KW-0472">Membrane</keyword>
<feature type="transmembrane region" description="Helical" evidence="7">
    <location>
        <begin position="675"/>
        <end position="694"/>
    </location>
</feature>
<dbReference type="Gene3D" id="1.20.1250.20">
    <property type="entry name" value="MFS general substrate transporter like domains"/>
    <property type="match status" value="2"/>
</dbReference>
<keyword evidence="4" id="KW-0769">Symport</keyword>
<sequence>MTTKEWLSARKVLWLLILFGTGYNYMTRLNINIAIVSMVKIRTTSKIQGVSSQCTSELQTTSNCTTDISNSTHSISQGTFDWDEYQQGMILGAYYWTYWALQIPGGYLSQKYGTKLAFGMSNLGLCICGFFIPFAAKIDYRMVVALRAIQGIIGAVAWPSLHTIVGMWIPPNERSRFITSYLGSSIGAAIIYPVCGLIINWFDWQMVFYVTTVIGIIWFTFWWLCVFDSPDEHPRISPEEFSHIKKGLGKTVIKKKPPTPWKSILLSVPMWVNVITQWGAMCGFLTLVTQAPTYFKFVHGMDIRAAGVSSGIPYAIRIIFALLVSAGCDYMLLYDKMSLTNVRKLAIAICCLLQAGVIICLAFFGFNHISAVILVTLATASSGAQPAGALGNLLDLSPNYASLMLGIAQTVSSIPGVISPVIVSYFTFQNCSTVLVTISTVYCRGPLQHLFEVNGNAREAKRLKIGRKQLLEDWISSRDVLWLLVLLGTGYNYMIRLNINIAIVSMVKNYDTSEIQGISSECFEAQTITNFTDHDSSSTDMSSQERYDWDEYQQGMILGAFYWTYWAGQIPGGYLSQKYGTKVIFGMSNLGLCIFGFFIPLAARIDYRLLVALRTMQGFVGGLAWPSLHTLVGLWIPPNERSRFITSYMGSSVGAVIIYPVCGLIINWFSWQMAFYFTSTVGIIWFISWWIWVYDSPDEHPRISAEEYSYIKDSLGKAVIKKKPPTPWKSILLSFPMWINIISQWGNLWGLFTLITQAPTYFKFIHGMDIRTVDILFSVNPLFGCVNHLCFSFNFFNHTEGLILFKLLSGVLEACIVDVYSGFDDLDMVISRTISSLPPP</sequence>
<dbReference type="SUPFAM" id="SSF103473">
    <property type="entry name" value="MFS general substrate transporter"/>
    <property type="match status" value="2"/>
</dbReference>
<reference evidence="9" key="1">
    <citation type="journal article" date="2023" name="IScience">
        <title>Live-bearing cockroach genome reveals convergent evolutionary mechanisms linked to viviparity in insects and beyond.</title>
        <authorList>
            <person name="Fouks B."/>
            <person name="Harrison M.C."/>
            <person name="Mikhailova A.A."/>
            <person name="Marchal E."/>
            <person name="English S."/>
            <person name="Carruthers M."/>
            <person name="Jennings E.C."/>
            <person name="Chiamaka E.L."/>
            <person name="Frigard R.A."/>
            <person name="Pippel M."/>
            <person name="Attardo G.M."/>
            <person name="Benoit J.B."/>
            <person name="Bornberg-Bauer E."/>
            <person name="Tobe S.S."/>
        </authorList>
    </citation>
    <scope>NUCLEOTIDE SEQUENCE</scope>
    <source>
        <strain evidence="9">Stay&amp;Tobe</strain>
    </source>
</reference>
<feature type="domain" description="Major facilitator superfamily (MFS) profile" evidence="8">
    <location>
        <begin position="16"/>
        <end position="457"/>
    </location>
</feature>
<evidence type="ECO:0000256" key="3">
    <source>
        <dbReference type="ARBA" id="ARBA00022692"/>
    </source>
</evidence>
<keyword evidence="3 7" id="KW-0812">Transmembrane</keyword>
<evidence type="ECO:0000256" key="6">
    <source>
        <dbReference type="ARBA" id="ARBA00023136"/>
    </source>
</evidence>
<feature type="transmembrane region" description="Helical" evidence="7">
    <location>
        <begin position="311"/>
        <end position="333"/>
    </location>
</feature>
<dbReference type="EMBL" id="JASPKZ010007474">
    <property type="protein sequence ID" value="KAJ9584073.1"/>
    <property type="molecule type" value="Genomic_DNA"/>
</dbReference>
<dbReference type="GO" id="GO:0015293">
    <property type="term" value="F:symporter activity"/>
    <property type="evidence" value="ECO:0007669"/>
    <property type="project" value="UniProtKB-KW"/>
</dbReference>
<dbReference type="PANTHER" id="PTHR11662:SF79">
    <property type="entry name" value="NA[+]-DEPENDENT INORGANIC PHOSPHATE COTRANSPORTER, ISOFORM A"/>
    <property type="match status" value="1"/>
</dbReference>
<feature type="transmembrane region" description="Helical" evidence="7">
    <location>
        <begin position="615"/>
        <end position="636"/>
    </location>
</feature>
<protein>
    <recommendedName>
        <fullName evidence="8">Major facilitator superfamily (MFS) profile domain-containing protein</fullName>
    </recommendedName>
</protein>
<accession>A0AAD7ZP15</accession>
<evidence type="ECO:0000256" key="5">
    <source>
        <dbReference type="ARBA" id="ARBA00022989"/>
    </source>
</evidence>
<feature type="transmembrane region" description="Helical" evidence="7">
    <location>
        <begin position="148"/>
        <end position="169"/>
    </location>
</feature>
<evidence type="ECO:0000256" key="1">
    <source>
        <dbReference type="ARBA" id="ARBA00004141"/>
    </source>
</evidence>
<feature type="transmembrane region" description="Helical" evidence="7">
    <location>
        <begin position="116"/>
        <end position="136"/>
    </location>
</feature>
<feature type="transmembrane region" description="Helical" evidence="7">
    <location>
        <begin position="345"/>
        <end position="366"/>
    </location>
</feature>
<dbReference type="GO" id="GO:0016020">
    <property type="term" value="C:membrane"/>
    <property type="evidence" value="ECO:0007669"/>
    <property type="project" value="UniProtKB-SubCell"/>
</dbReference>
<dbReference type="AlphaFoldDB" id="A0AAD7ZP15"/>
<feature type="transmembrane region" description="Helical" evidence="7">
    <location>
        <begin position="208"/>
        <end position="227"/>
    </location>
</feature>
<evidence type="ECO:0000259" key="8">
    <source>
        <dbReference type="PROSITE" id="PS50850"/>
    </source>
</evidence>
<name>A0AAD7ZP15_DIPPU</name>
<comment type="subcellular location">
    <subcellularLocation>
        <location evidence="1">Membrane</location>
        <topology evidence="1">Multi-pass membrane protein</topology>
    </subcellularLocation>
</comment>
<feature type="non-terminal residue" evidence="9">
    <location>
        <position position="840"/>
    </location>
</feature>
<dbReference type="FunFam" id="1.20.1250.20:FF:000003">
    <property type="entry name" value="Solute carrier family 17 member 3"/>
    <property type="match status" value="1"/>
</dbReference>
<dbReference type="PANTHER" id="PTHR11662">
    <property type="entry name" value="SOLUTE CARRIER FAMILY 17"/>
    <property type="match status" value="1"/>
</dbReference>
<organism evidence="9 10">
    <name type="scientific">Diploptera punctata</name>
    <name type="common">Pacific beetle cockroach</name>
    <dbReference type="NCBI Taxonomy" id="6984"/>
    <lineage>
        <taxon>Eukaryota</taxon>
        <taxon>Metazoa</taxon>
        <taxon>Ecdysozoa</taxon>
        <taxon>Arthropoda</taxon>
        <taxon>Hexapoda</taxon>
        <taxon>Insecta</taxon>
        <taxon>Pterygota</taxon>
        <taxon>Neoptera</taxon>
        <taxon>Polyneoptera</taxon>
        <taxon>Dictyoptera</taxon>
        <taxon>Blattodea</taxon>
        <taxon>Blaberoidea</taxon>
        <taxon>Blaberidae</taxon>
        <taxon>Diplopterinae</taxon>
        <taxon>Diploptera</taxon>
    </lineage>
</organism>
<feature type="transmembrane region" description="Helical" evidence="7">
    <location>
        <begin position="12"/>
        <end position="36"/>
    </location>
</feature>
<dbReference type="InterPro" id="IPR036259">
    <property type="entry name" value="MFS_trans_sf"/>
</dbReference>
<comment type="caution">
    <text evidence="9">The sequence shown here is derived from an EMBL/GenBank/DDBJ whole genome shotgun (WGS) entry which is preliminary data.</text>
</comment>
<reference evidence="9" key="2">
    <citation type="submission" date="2023-05" db="EMBL/GenBank/DDBJ databases">
        <authorList>
            <person name="Fouks B."/>
        </authorList>
    </citation>
    <scope>NUCLEOTIDE SEQUENCE</scope>
    <source>
        <strain evidence="9">Stay&amp;Tobe</strain>
        <tissue evidence="9">Testes</tissue>
    </source>
</reference>
<feature type="transmembrane region" description="Helical" evidence="7">
    <location>
        <begin position="264"/>
        <end position="291"/>
    </location>
</feature>
<dbReference type="PROSITE" id="PS50850">
    <property type="entry name" value="MFS"/>
    <property type="match status" value="2"/>
</dbReference>
<evidence type="ECO:0000256" key="2">
    <source>
        <dbReference type="ARBA" id="ARBA00022448"/>
    </source>
</evidence>